<dbReference type="Proteomes" id="UP000029120">
    <property type="component" value="Chromosome 7"/>
</dbReference>
<protein>
    <submittedName>
        <fullName evidence="1">Uncharacterized protein</fullName>
    </submittedName>
</protein>
<proteinExistence type="predicted"/>
<evidence type="ECO:0000313" key="2">
    <source>
        <dbReference type="Proteomes" id="UP000029120"/>
    </source>
</evidence>
<name>A0A087GJ00_ARAAL</name>
<sequence>MIELIKSRSRHLEILYDITKLPIDMNVIAFEFVQKARTI</sequence>
<organism evidence="1 2">
    <name type="scientific">Arabis alpina</name>
    <name type="common">Alpine rock-cress</name>
    <dbReference type="NCBI Taxonomy" id="50452"/>
    <lineage>
        <taxon>Eukaryota</taxon>
        <taxon>Viridiplantae</taxon>
        <taxon>Streptophyta</taxon>
        <taxon>Embryophyta</taxon>
        <taxon>Tracheophyta</taxon>
        <taxon>Spermatophyta</taxon>
        <taxon>Magnoliopsida</taxon>
        <taxon>eudicotyledons</taxon>
        <taxon>Gunneridae</taxon>
        <taxon>Pentapetalae</taxon>
        <taxon>rosids</taxon>
        <taxon>malvids</taxon>
        <taxon>Brassicales</taxon>
        <taxon>Brassicaceae</taxon>
        <taxon>Arabideae</taxon>
        <taxon>Arabis</taxon>
    </lineage>
</organism>
<dbReference type="EMBL" id="CM002875">
    <property type="protein sequence ID" value="KFK29852.1"/>
    <property type="molecule type" value="Genomic_DNA"/>
</dbReference>
<gene>
    <name evidence="1" type="ordered locus">AALP_Aa7g187200</name>
</gene>
<keyword evidence="2" id="KW-1185">Reference proteome</keyword>
<reference evidence="2" key="1">
    <citation type="journal article" date="2015" name="Nat. Plants">
        <title>Genome expansion of Arabis alpina linked with retrotransposition and reduced symmetric DNA methylation.</title>
        <authorList>
            <person name="Willing E.M."/>
            <person name="Rawat V."/>
            <person name="Mandakova T."/>
            <person name="Maumus F."/>
            <person name="James G.V."/>
            <person name="Nordstroem K.J."/>
            <person name="Becker C."/>
            <person name="Warthmann N."/>
            <person name="Chica C."/>
            <person name="Szarzynska B."/>
            <person name="Zytnicki M."/>
            <person name="Albani M.C."/>
            <person name="Kiefer C."/>
            <person name="Bergonzi S."/>
            <person name="Castaings L."/>
            <person name="Mateos J.L."/>
            <person name="Berns M.C."/>
            <person name="Bujdoso N."/>
            <person name="Piofczyk T."/>
            <person name="de Lorenzo L."/>
            <person name="Barrero-Sicilia C."/>
            <person name="Mateos I."/>
            <person name="Piednoel M."/>
            <person name="Hagmann J."/>
            <person name="Chen-Min-Tao R."/>
            <person name="Iglesias-Fernandez R."/>
            <person name="Schuster S.C."/>
            <person name="Alonso-Blanco C."/>
            <person name="Roudier F."/>
            <person name="Carbonero P."/>
            <person name="Paz-Ares J."/>
            <person name="Davis S.J."/>
            <person name="Pecinka A."/>
            <person name="Quesneville H."/>
            <person name="Colot V."/>
            <person name="Lysak M.A."/>
            <person name="Weigel D."/>
            <person name="Coupland G."/>
            <person name="Schneeberger K."/>
        </authorList>
    </citation>
    <scope>NUCLEOTIDE SEQUENCE [LARGE SCALE GENOMIC DNA]</scope>
    <source>
        <strain evidence="2">cv. Pajares</strain>
    </source>
</reference>
<dbReference type="Gramene" id="KFK29852">
    <property type="protein sequence ID" value="KFK29852"/>
    <property type="gene ID" value="AALP_AA7G187200"/>
</dbReference>
<evidence type="ECO:0000313" key="1">
    <source>
        <dbReference type="EMBL" id="KFK29852.1"/>
    </source>
</evidence>
<accession>A0A087GJ00</accession>
<dbReference type="AlphaFoldDB" id="A0A087GJ00"/>